<keyword evidence="8" id="KW-0812">Transmembrane</keyword>
<evidence type="ECO:0000256" key="3">
    <source>
        <dbReference type="ARBA" id="ARBA00022574"/>
    </source>
</evidence>
<protein>
    <submittedName>
        <fullName evidence="10">Oidioi.mRNA.OKI2018_I69.chr2.g7526.t1.cds</fullName>
    </submittedName>
</protein>
<keyword evidence="5" id="KW-0256">Endoplasmic reticulum</keyword>
<reference evidence="10 11" key="1">
    <citation type="submission" date="2021-04" db="EMBL/GenBank/DDBJ databases">
        <authorList>
            <person name="Bliznina A."/>
        </authorList>
    </citation>
    <scope>NUCLEOTIDE SEQUENCE [LARGE SCALE GENOMIC DNA]</scope>
</reference>
<dbReference type="InterPro" id="IPR053958">
    <property type="entry name" value="HMGCR/SNAP/NPC1-like_SSD"/>
</dbReference>
<evidence type="ECO:0000256" key="6">
    <source>
        <dbReference type="ARBA" id="ARBA00023034"/>
    </source>
</evidence>
<accession>A0ABN7T8S7</accession>
<evidence type="ECO:0000259" key="9">
    <source>
        <dbReference type="PROSITE" id="PS50156"/>
    </source>
</evidence>
<evidence type="ECO:0000256" key="7">
    <source>
        <dbReference type="ARBA" id="ARBA00023136"/>
    </source>
</evidence>
<evidence type="ECO:0000256" key="4">
    <source>
        <dbReference type="ARBA" id="ARBA00022737"/>
    </source>
</evidence>
<comment type="subcellular location">
    <subcellularLocation>
        <location evidence="1">Endoplasmic reticulum</location>
    </subcellularLocation>
    <subcellularLocation>
        <location evidence="2">Golgi apparatus membrane</location>
    </subcellularLocation>
</comment>
<feature type="transmembrane region" description="Helical" evidence="8">
    <location>
        <begin position="263"/>
        <end position="289"/>
    </location>
</feature>
<dbReference type="PANTHER" id="PTHR46378:SF1">
    <property type="entry name" value="STEROL REGULATORY ELEMENT-BINDING PROTEIN CLEAVAGE-ACTIVATING PROTEIN"/>
    <property type="match status" value="1"/>
</dbReference>
<keyword evidence="4" id="KW-0677">Repeat</keyword>
<evidence type="ECO:0000256" key="8">
    <source>
        <dbReference type="SAM" id="Phobius"/>
    </source>
</evidence>
<evidence type="ECO:0000256" key="5">
    <source>
        <dbReference type="ARBA" id="ARBA00022824"/>
    </source>
</evidence>
<organism evidence="10 11">
    <name type="scientific">Oikopleura dioica</name>
    <name type="common">Tunicate</name>
    <dbReference type="NCBI Taxonomy" id="34765"/>
    <lineage>
        <taxon>Eukaryota</taxon>
        <taxon>Metazoa</taxon>
        <taxon>Chordata</taxon>
        <taxon>Tunicata</taxon>
        <taxon>Appendicularia</taxon>
        <taxon>Copelata</taxon>
        <taxon>Oikopleuridae</taxon>
        <taxon>Oikopleura</taxon>
    </lineage>
</organism>
<keyword evidence="11" id="KW-1185">Reference proteome</keyword>
<feature type="transmembrane region" description="Helical" evidence="8">
    <location>
        <begin position="24"/>
        <end position="55"/>
    </location>
</feature>
<feature type="transmembrane region" description="Helical" evidence="8">
    <location>
        <begin position="235"/>
        <end position="251"/>
    </location>
</feature>
<dbReference type="InterPro" id="IPR030225">
    <property type="entry name" value="SCAP"/>
</dbReference>
<dbReference type="EMBL" id="OU015567">
    <property type="protein sequence ID" value="CAG5113415.1"/>
    <property type="molecule type" value="Genomic_DNA"/>
</dbReference>
<dbReference type="PANTHER" id="PTHR46378">
    <property type="entry name" value="STEROL REGULATORY ELEMENT-BINDING PROTEIN CLEAVAGE-ACTIVATING PROTEIN"/>
    <property type="match status" value="1"/>
</dbReference>
<name>A0ABN7T8S7_OIKDI</name>
<evidence type="ECO:0000256" key="1">
    <source>
        <dbReference type="ARBA" id="ARBA00004240"/>
    </source>
</evidence>
<gene>
    <name evidence="10" type="ORF">OKIOD_LOCUS16291</name>
</gene>
<feature type="domain" description="SSD" evidence="9">
    <location>
        <begin position="234"/>
        <end position="398"/>
    </location>
</feature>
<feature type="transmembrane region" description="Helical" evidence="8">
    <location>
        <begin position="301"/>
        <end position="322"/>
    </location>
</feature>
<dbReference type="PROSITE" id="PS50156">
    <property type="entry name" value="SSD"/>
    <property type="match status" value="1"/>
</dbReference>
<keyword evidence="8" id="KW-1133">Transmembrane helix</keyword>
<dbReference type="Proteomes" id="UP001158576">
    <property type="component" value="Chromosome 2"/>
</dbReference>
<keyword evidence="7 8" id="KW-0472">Membrane</keyword>
<evidence type="ECO:0000313" key="10">
    <source>
        <dbReference type="EMBL" id="CAG5113415.1"/>
    </source>
</evidence>
<keyword evidence="6" id="KW-0333">Golgi apparatus</keyword>
<feature type="transmembrane region" description="Helical" evidence="8">
    <location>
        <begin position="373"/>
        <end position="398"/>
    </location>
</feature>
<evidence type="ECO:0000256" key="2">
    <source>
        <dbReference type="ARBA" id="ARBA00004394"/>
    </source>
</evidence>
<proteinExistence type="predicted"/>
<evidence type="ECO:0000313" key="11">
    <source>
        <dbReference type="Proteomes" id="UP001158576"/>
    </source>
</evidence>
<dbReference type="InterPro" id="IPR000731">
    <property type="entry name" value="SSD"/>
</dbReference>
<sequence>MKENRKTTSNWVKRNLRRLIRRNYVRWATVIAKYPFCLIFISVVFTLICCLSFYFKTPYSIHSLPSENFSENKPEGYILQFEFENKHPTRKLIDETTIVIRNHEYLSNNCVHGESLKSGIPPELSKVIPNHSCLIFSPANLPDSDHEFPRNVEELFKRHKKAARILWGSKWKHYPPVVTVVLRHDIDPQAPWLLSLARDLFPASASENVSTPPRSGTEPLININFHFGYPATIDWLVYLSAGILLYVYYYVTVRKMNFLESSIITSAAVCGTLIMSLMVALGSCLALDLDIYVESGPFERGIGWIFIYYTFTFIAFESVLMLTKCIIETPVEEGPTERIAHGLLRGGCHLSKFFFAQLALTMIGSISEYSRSFSIFALIMVLSHSALLHSFFAPILFLELKQLERSEPKWIHKRSGAAIRLRRYWNSRNSGKFREDTLEDVTPLVDLGENHIDPIEGMFQPLRIKLLKTWAHKAILQKIAMIVFITWIGYRVFMVDPSEINNDYDDNDLEFAKLPWAYAFQLYSRDIRGKHLSFLPRIRVPFDPSGSRPIPIYQETKDSPRLTQFVSWKLVSLIIAFAAAIYKLYKAYERKIEINKAFVEYFDSRKASKSLYEDVALEKHLELEFTIDHVAQDEETGNLLLVDSSGSLTIFDASSNKIVAQKLSQISSYRASTTSDSRHHFTEDDNPLISDDETVWSIGIHQNNIILGF</sequence>
<keyword evidence="3" id="KW-0853">WD repeat</keyword>
<dbReference type="Pfam" id="PF12349">
    <property type="entry name" value="Sterol-sensing"/>
    <property type="match status" value="1"/>
</dbReference>